<dbReference type="Proteomes" id="UP000000763">
    <property type="component" value="Chromosome 4"/>
</dbReference>
<feature type="compositionally biased region" description="Basic and acidic residues" evidence="2">
    <location>
        <begin position="283"/>
        <end position="293"/>
    </location>
</feature>
<dbReference type="InterPro" id="IPR007321">
    <property type="entry name" value="Transposase_28"/>
</dbReference>
<feature type="domain" description="Transposase (putative) gypsy type" evidence="3">
    <location>
        <begin position="2"/>
        <end position="61"/>
    </location>
</feature>
<evidence type="ECO:0000256" key="2">
    <source>
        <dbReference type="SAM" id="MobiDB-lite"/>
    </source>
</evidence>
<evidence type="ECO:0000313" key="4">
    <source>
        <dbReference type="EMBL" id="CAE03024.1"/>
    </source>
</evidence>
<evidence type="ECO:0000259" key="3">
    <source>
        <dbReference type="Pfam" id="PF04195"/>
    </source>
</evidence>
<dbReference type="Pfam" id="PF04195">
    <property type="entry name" value="Transposase_28"/>
    <property type="match status" value="1"/>
</dbReference>
<name>Q7XQQ5_ORYSJ</name>
<gene>
    <name evidence="4" type="primary">OSJNBa0091D06.20</name>
</gene>
<feature type="region of interest" description="Disordered" evidence="2">
    <location>
        <begin position="238"/>
        <end position="513"/>
    </location>
</feature>
<evidence type="ECO:0000256" key="1">
    <source>
        <dbReference type="SAM" id="Coils"/>
    </source>
</evidence>
<organism evidence="4 5">
    <name type="scientific">Oryza sativa subsp. japonica</name>
    <name type="common">Rice</name>
    <dbReference type="NCBI Taxonomy" id="39947"/>
    <lineage>
        <taxon>Eukaryota</taxon>
        <taxon>Viridiplantae</taxon>
        <taxon>Streptophyta</taxon>
        <taxon>Embryophyta</taxon>
        <taxon>Tracheophyta</taxon>
        <taxon>Spermatophyta</taxon>
        <taxon>Magnoliopsida</taxon>
        <taxon>Liliopsida</taxon>
        <taxon>Poales</taxon>
        <taxon>Poaceae</taxon>
        <taxon>BOP clade</taxon>
        <taxon>Oryzoideae</taxon>
        <taxon>Oryzeae</taxon>
        <taxon>Oryzinae</taxon>
        <taxon>Oryza</taxon>
        <taxon>Oryza sativa</taxon>
    </lineage>
</organism>
<feature type="compositionally biased region" description="Basic and acidic residues" evidence="2">
    <location>
        <begin position="382"/>
        <end position="401"/>
    </location>
</feature>
<feature type="coiled-coil region" evidence="1">
    <location>
        <begin position="693"/>
        <end position="760"/>
    </location>
</feature>
<dbReference type="PANTHER" id="PTHR33026">
    <property type="entry name" value="OS06G0360600 PROTEIN"/>
    <property type="match status" value="1"/>
</dbReference>
<feature type="compositionally biased region" description="Low complexity" evidence="2">
    <location>
        <begin position="441"/>
        <end position="458"/>
    </location>
</feature>
<feature type="compositionally biased region" description="Polar residues" evidence="2">
    <location>
        <begin position="489"/>
        <end position="499"/>
    </location>
</feature>
<dbReference type="AlphaFoldDB" id="Q7XQQ5"/>
<accession>Q7XQQ5</accession>
<dbReference type="PANTHER" id="PTHR33026:SF7">
    <property type="entry name" value="OS03G0100275 PROTEIN"/>
    <property type="match status" value="1"/>
</dbReference>
<feature type="compositionally biased region" description="Basic residues" evidence="2">
    <location>
        <begin position="324"/>
        <end position="333"/>
    </location>
</feature>
<evidence type="ECO:0000313" key="5">
    <source>
        <dbReference type="Proteomes" id="UP000000763"/>
    </source>
</evidence>
<feature type="compositionally biased region" description="Gly residues" evidence="2">
    <location>
        <begin position="264"/>
        <end position="279"/>
    </location>
</feature>
<feature type="compositionally biased region" description="Low complexity" evidence="2">
    <location>
        <begin position="405"/>
        <end position="415"/>
    </location>
</feature>
<reference evidence="5" key="1">
    <citation type="journal article" date="2005" name="Nature">
        <title>The map-based sequence of the rice genome.</title>
        <authorList>
            <consortium name="International rice genome sequencing project (IRGSP)"/>
            <person name="Matsumoto T."/>
            <person name="Wu J."/>
            <person name="Kanamori H."/>
            <person name="Katayose Y."/>
            <person name="Fujisawa M."/>
            <person name="Namiki N."/>
            <person name="Mizuno H."/>
            <person name="Yamamoto K."/>
            <person name="Antonio B.A."/>
            <person name="Baba T."/>
            <person name="Sakata K."/>
            <person name="Nagamura Y."/>
            <person name="Aoki H."/>
            <person name="Arikawa K."/>
            <person name="Arita K."/>
            <person name="Bito T."/>
            <person name="Chiden Y."/>
            <person name="Fujitsuka N."/>
            <person name="Fukunaka R."/>
            <person name="Hamada M."/>
            <person name="Harada C."/>
            <person name="Hayashi A."/>
            <person name="Hijishita S."/>
            <person name="Honda M."/>
            <person name="Hosokawa S."/>
            <person name="Ichikawa Y."/>
            <person name="Idonuma A."/>
            <person name="Iijima M."/>
            <person name="Ikeda M."/>
            <person name="Ikeno M."/>
            <person name="Ito K."/>
            <person name="Ito S."/>
            <person name="Ito T."/>
            <person name="Ito Y."/>
            <person name="Ito Y."/>
            <person name="Iwabuchi A."/>
            <person name="Kamiya K."/>
            <person name="Karasawa W."/>
            <person name="Kurita K."/>
            <person name="Katagiri S."/>
            <person name="Kikuta A."/>
            <person name="Kobayashi H."/>
            <person name="Kobayashi N."/>
            <person name="Machita K."/>
            <person name="Maehara T."/>
            <person name="Masukawa M."/>
            <person name="Mizubayashi T."/>
            <person name="Mukai Y."/>
            <person name="Nagasaki H."/>
            <person name="Nagata Y."/>
            <person name="Naito S."/>
            <person name="Nakashima M."/>
            <person name="Nakama Y."/>
            <person name="Nakamichi Y."/>
            <person name="Nakamura M."/>
            <person name="Meguro A."/>
            <person name="Negishi M."/>
            <person name="Ohta I."/>
            <person name="Ohta T."/>
            <person name="Okamoto M."/>
            <person name="Ono N."/>
            <person name="Saji S."/>
            <person name="Sakaguchi M."/>
            <person name="Sakai K."/>
            <person name="Shibata M."/>
            <person name="Shimokawa T."/>
            <person name="Song J."/>
            <person name="Takazaki Y."/>
            <person name="Terasawa K."/>
            <person name="Tsugane M."/>
            <person name="Tsuji K."/>
            <person name="Ueda S."/>
            <person name="Waki K."/>
            <person name="Yamagata H."/>
            <person name="Yamamoto M."/>
            <person name="Yamamoto S."/>
            <person name="Yamane H."/>
            <person name="Yoshiki S."/>
            <person name="Yoshihara R."/>
            <person name="Yukawa K."/>
            <person name="Zhong H."/>
            <person name="Yano M."/>
            <person name="Yuan Q."/>
            <person name="Ouyang S."/>
            <person name="Liu J."/>
            <person name="Jones K.M."/>
            <person name="Gansberger K."/>
            <person name="Moffat K."/>
            <person name="Hill J."/>
            <person name="Bera J."/>
            <person name="Fadrosh D."/>
            <person name="Jin S."/>
            <person name="Johri S."/>
            <person name="Kim M."/>
            <person name="Overton L."/>
            <person name="Reardon M."/>
            <person name="Tsitrin T."/>
            <person name="Vuong H."/>
            <person name="Weaver B."/>
            <person name="Ciecko A."/>
            <person name="Tallon L."/>
            <person name="Jackson J."/>
            <person name="Pai G."/>
            <person name="Aken S.V."/>
            <person name="Utterback T."/>
            <person name="Reidmuller S."/>
            <person name="Feldblyum T."/>
            <person name="Hsiao J."/>
            <person name="Zismann V."/>
            <person name="Iobst S."/>
            <person name="de Vazeille A.R."/>
            <person name="Buell C.R."/>
            <person name="Ying K."/>
            <person name="Li Y."/>
            <person name="Lu T."/>
            <person name="Huang Y."/>
            <person name="Zhao Q."/>
            <person name="Feng Q."/>
            <person name="Zhang L."/>
            <person name="Zhu J."/>
            <person name="Weng Q."/>
            <person name="Mu J."/>
            <person name="Lu Y."/>
            <person name="Fan D."/>
            <person name="Liu Y."/>
            <person name="Guan J."/>
            <person name="Zhang Y."/>
            <person name="Yu S."/>
            <person name="Liu X."/>
            <person name="Zhang Y."/>
            <person name="Hong G."/>
            <person name="Han B."/>
            <person name="Choisne N."/>
            <person name="Demange N."/>
            <person name="Orjeda G."/>
            <person name="Samain S."/>
            <person name="Cattolico L."/>
            <person name="Pelletier E."/>
            <person name="Couloux A."/>
            <person name="Segurens B."/>
            <person name="Wincker P."/>
            <person name="D'Hont A."/>
            <person name="Scarpelli C."/>
            <person name="Weissenbach J."/>
            <person name="Salanoubat M."/>
            <person name="Quetier F."/>
            <person name="Yu Y."/>
            <person name="Kim H.R."/>
            <person name="Rambo T."/>
            <person name="Currie J."/>
            <person name="Collura K."/>
            <person name="Luo M."/>
            <person name="Yang T."/>
            <person name="Ammiraju J.S.S."/>
            <person name="Engler F."/>
            <person name="Soderlund C."/>
            <person name="Wing R.A."/>
            <person name="Palmer L.E."/>
            <person name="de la Bastide M."/>
            <person name="Spiegel L."/>
            <person name="Nascimento L."/>
            <person name="Zutavern T."/>
            <person name="O'Shaughnessy A."/>
            <person name="Dike S."/>
            <person name="Dedhia N."/>
            <person name="Preston R."/>
            <person name="Balija V."/>
            <person name="McCombie W.R."/>
            <person name="Chow T."/>
            <person name="Chen H."/>
            <person name="Chung M."/>
            <person name="Chen C."/>
            <person name="Shaw J."/>
            <person name="Wu H."/>
            <person name="Hsiao K."/>
            <person name="Chao Y."/>
            <person name="Chu M."/>
            <person name="Cheng C."/>
            <person name="Hour A."/>
            <person name="Lee P."/>
            <person name="Lin S."/>
            <person name="Lin Y."/>
            <person name="Liou J."/>
            <person name="Liu S."/>
            <person name="Hsing Y."/>
            <person name="Raghuvanshi S."/>
            <person name="Mohanty A."/>
            <person name="Bharti A.K."/>
            <person name="Gaur A."/>
            <person name="Gupta V."/>
            <person name="Kumar D."/>
            <person name="Ravi V."/>
            <person name="Vij S."/>
            <person name="Kapur A."/>
            <person name="Khurana P."/>
            <person name="Khurana P."/>
            <person name="Khurana J.P."/>
            <person name="Tyagi A.K."/>
            <person name="Gaikwad K."/>
            <person name="Singh A."/>
            <person name="Dalal V."/>
            <person name="Srivastava S."/>
            <person name="Dixit A."/>
            <person name="Pal A.K."/>
            <person name="Ghazi I.A."/>
            <person name="Yadav M."/>
            <person name="Pandit A."/>
            <person name="Bhargava A."/>
            <person name="Sureshbabu K."/>
            <person name="Batra K."/>
            <person name="Sharma T.R."/>
            <person name="Mohapatra T."/>
            <person name="Singh N.K."/>
            <person name="Messing J."/>
            <person name="Nelson A.B."/>
            <person name="Fuks G."/>
            <person name="Kavchok S."/>
            <person name="Keizer G."/>
            <person name="Linton E."/>
            <person name="Llaca V."/>
            <person name="Song R."/>
            <person name="Tanyolac B."/>
            <person name="Young S."/>
            <person name="Ho-Il K."/>
            <person name="Hahn J.H."/>
            <person name="Sangsakoo G."/>
            <person name="Vanavichit A."/>
            <person name="de Mattos Luiz.A.T."/>
            <person name="Zimmer P.D."/>
            <person name="Malone G."/>
            <person name="Dellagostin O."/>
            <person name="de Oliveira A.C."/>
            <person name="Bevan M."/>
            <person name="Bancroft I."/>
            <person name="Minx P."/>
            <person name="Cordum H."/>
            <person name="Wilson R."/>
            <person name="Cheng Z."/>
            <person name="Jin W."/>
            <person name="Jiang J."/>
            <person name="Leong S.A."/>
            <person name="Iwama H."/>
            <person name="Gojobori T."/>
            <person name="Itoh T."/>
            <person name="Niimura Y."/>
            <person name="Fujii Y."/>
            <person name="Habara T."/>
            <person name="Sakai H."/>
            <person name="Sato Y."/>
            <person name="Wilson G."/>
            <person name="Kumar K."/>
            <person name="McCouch S."/>
            <person name="Juretic N."/>
            <person name="Hoen D."/>
            <person name="Wright S."/>
            <person name="Bruskiewich R."/>
            <person name="Bureau T."/>
            <person name="Miyao A."/>
            <person name="Hirochika H."/>
            <person name="Nishikawa T."/>
            <person name="Kadowaki K."/>
            <person name="Sugiura M."/>
            <person name="Burr B."/>
            <person name="Sasaki T."/>
        </authorList>
    </citation>
    <scope>NUCLEOTIDE SEQUENCE [LARGE SCALE GENOMIC DNA]</scope>
    <source>
        <strain evidence="5">cv. Nipponbare</strain>
    </source>
</reference>
<sequence>MAGLVPSFSSFFMDVLELYDLQMAHLTPNAVMTLAIFAHLCEMFIGVRPSLRLFRWFFTVQPVSPPSVVGGCYFQPRGPVLNRYIPCVLRKKWDDWKSDWFYTPLADEARLRLPSQPPAQASSWRAPVDLGDGYDAVLDRLAGLRSQGLTGAMVFGDYLRRRIAPLQRHARGAWEYTGPEDIMRTHQWRKWDWDPEDFRIVVQRVLNLSSVEASFISQGVLPLSCDPERANILTIMQEVGASGERAPRGHDGAGGSRRGEQSTPGGGRASGPRDGGPGGSRPTDARGKRKQEDTPSPSPPRGGGAVRASSRRPEGAVPTSRPEGKRKKKRLHKMGGTEPYRGNLISPPRWSFSRPPRSEIPSRPSRHSKSGRSEAEETATAEARRRGADRRETANRLREAEEAAQEAVRACQAEEAAWEEARLHRAEESVRETEAARARRAACQASDPTPPEATTTSEATHDEAAGAPLGPDLSGDAQDGPASGDVPESGTSIGGTSRAASLPRRLSPMPSAAPLSAEPLLQALATANTTVLDGLSAQMEVLQAERAELDAAWARVEEGRRSVEAMVEAGRKAHRRHASELEARRRDLAEIAREVEEERETALIATAVFNAARDDLCLQYGSREAELEKKLNASRQREEALEARATVLEERARALDTKERELAGREAAVAIREATLAAHEAACAEEESALRLREDALTERERALEEAEAAAQRLADSLSLRGAAREEQARRNLEGARAERAALDQRAAELEARAKELDARARSGGAAAGDGDLAARLAAAEHTIAELQGALDSSAGEVEALRLAGEVGPGMFRDAVSRLDRAGRQAGLWGGRIAKYAANQGGLAQRLSEMAGTLQRLPEELEETIKSSSRDLARGAVELVLASY</sequence>
<feature type="compositionally biased region" description="Low complexity" evidence="2">
    <location>
        <begin position="346"/>
        <end position="363"/>
    </location>
</feature>
<feature type="coiled-coil region" evidence="1">
    <location>
        <begin position="578"/>
        <end position="658"/>
    </location>
</feature>
<keyword evidence="1" id="KW-0175">Coiled coil</keyword>
<reference evidence="5" key="2">
    <citation type="journal article" date="2008" name="Nucleic Acids Res.">
        <title>The rice annotation project database (RAP-DB): 2008 update.</title>
        <authorList>
            <consortium name="The rice annotation project (RAP)"/>
        </authorList>
    </citation>
    <scope>GENOME REANNOTATION</scope>
    <source>
        <strain evidence="5">cv. Nipponbare</strain>
    </source>
</reference>
<protein>
    <submittedName>
        <fullName evidence="4">OSJNBa0091D06.20 protein</fullName>
    </submittedName>
</protein>
<proteinExistence type="predicted"/>
<dbReference type="EMBL" id="AL606459">
    <property type="protein sequence ID" value="CAE03024.1"/>
    <property type="molecule type" value="Genomic_DNA"/>
</dbReference>
<feature type="compositionally biased region" description="Basic and acidic residues" evidence="2">
    <location>
        <begin position="419"/>
        <end position="437"/>
    </location>
</feature>